<sequence length="235" mass="26119">MSTAPIAGQCDRQLQLLRAFIVPVCAGLFLLAGCDASDNGKTSGPSGFDFYVLALSWSPSYCEAEGERANPQQCNGARPYAFIVHGLWPQFEKGYPEFCDEGSQRVTRAIEDQMLPIMPSRGLIRHQWKKHGTCSGLDQDDYFDAVRDAHASVSVPDIGSTDGTYKTMSPDEVAQAFINANPQLEDDHFAVTCDKRRLREVRICMTTEFQYRSCPQVTSRACRRSSVVLPPVRGR</sequence>
<comment type="similarity">
    <text evidence="1 2">Belongs to the RNase T2 family.</text>
</comment>
<dbReference type="InterPro" id="IPR039378">
    <property type="entry name" value="RNase_T2_prok"/>
</dbReference>
<reference evidence="3" key="1">
    <citation type="submission" date="2022-11" db="EMBL/GenBank/DDBJ databases">
        <title>Draft genome sequence of Hoeflea poritis E7-10 and Hoeflea prorocentri PM5-8, separated from scleractinian coral Porites lutea and marine dinoflagellate.</title>
        <authorList>
            <person name="Zhang G."/>
            <person name="Wei Q."/>
            <person name="Cai L."/>
        </authorList>
    </citation>
    <scope>NUCLEOTIDE SEQUENCE</scope>
    <source>
        <strain evidence="3">PM5-8</strain>
    </source>
</reference>
<dbReference type="PANTHER" id="PTHR11240">
    <property type="entry name" value="RIBONUCLEASE T2"/>
    <property type="match status" value="1"/>
</dbReference>
<dbReference type="InterPro" id="IPR001568">
    <property type="entry name" value="RNase_T2-like"/>
</dbReference>
<dbReference type="SUPFAM" id="SSF55895">
    <property type="entry name" value="Ribonuclease Rh-like"/>
    <property type="match status" value="1"/>
</dbReference>
<comment type="caution">
    <text evidence="3">The sequence shown here is derived from an EMBL/GenBank/DDBJ whole genome shotgun (WGS) entry which is preliminary data.</text>
</comment>
<dbReference type="GO" id="GO:0003723">
    <property type="term" value="F:RNA binding"/>
    <property type="evidence" value="ECO:0007669"/>
    <property type="project" value="InterPro"/>
</dbReference>
<dbReference type="AlphaFoldDB" id="A0A9X3ZGS3"/>
<evidence type="ECO:0000256" key="2">
    <source>
        <dbReference type="RuleBase" id="RU004328"/>
    </source>
</evidence>
<protein>
    <submittedName>
        <fullName evidence="3">Ribonuclease</fullName>
    </submittedName>
</protein>
<dbReference type="InterPro" id="IPR036430">
    <property type="entry name" value="RNase_T2-like_sf"/>
</dbReference>
<dbReference type="Pfam" id="PF00445">
    <property type="entry name" value="Ribonuclease_T2"/>
    <property type="match status" value="1"/>
</dbReference>
<dbReference type="PANTHER" id="PTHR11240:SF22">
    <property type="entry name" value="RIBONUCLEASE T2"/>
    <property type="match status" value="1"/>
</dbReference>
<dbReference type="CDD" id="cd01062">
    <property type="entry name" value="RNase_T2_prok"/>
    <property type="match status" value="1"/>
</dbReference>
<dbReference type="PROSITE" id="PS00531">
    <property type="entry name" value="RNASE_T2_2"/>
    <property type="match status" value="1"/>
</dbReference>
<keyword evidence="4" id="KW-1185">Reference proteome</keyword>
<dbReference type="RefSeq" id="WP_267989347.1">
    <property type="nucleotide sequence ID" value="NZ_JAPJZI010000001.1"/>
</dbReference>
<evidence type="ECO:0000256" key="1">
    <source>
        <dbReference type="ARBA" id="ARBA00007469"/>
    </source>
</evidence>
<evidence type="ECO:0000313" key="4">
    <source>
        <dbReference type="Proteomes" id="UP001151234"/>
    </source>
</evidence>
<dbReference type="Gene3D" id="3.90.730.10">
    <property type="entry name" value="Ribonuclease T2-like"/>
    <property type="match status" value="1"/>
</dbReference>
<organism evidence="3 4">
    <name type="scientific">Hoeflea prorocentri</name>
    <dbReference type="NCBI Taxonomy" id="1922333"/>
    <lineage>
        <taxon>Bacteria</taxon>
        <taxon>Pseudomonadati</taxon>
        <taxon>Pseudomonadota</taxon>
        <taxon>Alphaproteobacteria</taxon>
        <taxon>Hyphomicrobiales</taxon>
        <taxon>Rhizobiaceae</taxon>
        <taxon>Hoeflea</taxon>
    </lineage>
</organism>
<dbReference type="GO" id="GO:0006401">
    <property type="term" value="P:RNA catabolic process"/>
    <property type="evidence" value="ECO:0007669"/>
    <property type="project" value="UniProtKB-ARBA"/>
</dbReference>
<accession>A0A9X3ZGS3</accession>
<evidence type="ECO:0000313" key="3">
    <source>
        <dbReference type="EMBL" id="MDA5397901.1"/>
    </source>
</evidence>
<gene>
    <name evidence="3" type="ORF">OQ273_04875</name>
</gene>
<dbReference type="GO" id="GO:0033897">
    <property type="term" value="F:ribonuclease T2 activity"/>
    <property type="evidence" value="ECO:0007669"/>
    <property type="project" value="InterPro"/>
</dbReference>
<name>A0A9X3ZGS3_9HYPH</name>
<proteinExistence type="inferred from homology"/>
<dbReference type="InterPro" id="IPR033130">
    <property type="entry name" value="RNase_T2_His_AS_2"/>
</dbReference>
<dbReference type="PROSITE" id="PS00530">
    <property type="entry name" value="RNASE_T2_1"/>
    <property type="match status" value="1"/>
</dbReference>
<dbReference type="EMBL" id="JAPJZI010000001">
    <property type="protein sequence ID" value="MDA5397901.1"/>
    <property type="molecule type" value="Genomic_DNA"/>
</dbReference>
<dbReference type="Proteomes" id="UP001151234">
    <property type="component" value="Unassembled WGS sequence"/>
</dbReference>
<dbReference type="InterPro" id="IPR018188">
    <property type="entry name" value="RNase_T2_His_AS_1"/>
</dbReference>